<accession>A0ABU1XWE5</accession>
<dbReference type="Gene3D" id="3.40.50.1820">
    <property type="entry name" value="alpha/beta hydrolase"/>
    <property type="match status" value="1"/>
</dbReference>
<dbReference type="Pfam" id="PF00561">
    <property type="entry name" value="Abhydrolase_1"/>
    <property type="match status" value="1"/>
</dbReference>
<feature type="domain" description="AB hydrolase-1" evidence="7">
    <location>
        <begin position="81"/>
        <end position="333"/>
    </location>
</feature>
<protein>
    <recommendedName>
        <fullName evidence="2">Poly(3-hydroxyalkanoate) polymerase subunit PhaC</fullName>
    </recommendedName>
    <alternativeName>
        <fullName evidence="6">PHB synthase subunit PhaC</fullName>
    </alternativeName>
</protein>
<sequence>MAGPLHITPDRLADEAARVQQKLGASLRTLREVGDFDYGATTKQEVWRDGKVVLYRFIGEKAPTARVPLLIAYALVNRPYMIDLQHNRSIVKGLLERGEDVYILDWGYPDRSDRFLMLEDYIERFLGGAVDHLRRSSGLDSINLLGICQGGTFALSYAALHPERVRNLITMVTPVDFHTGDNMLAHWTRDLDVDLFVDTLGNVPADMMNACYLTLKPWRLLVQKYVGVVDILDDAPALEDFLRMEKWIFDSPDQAGETFRQYIKQFYQGNGFVNGGIVIGEREVHLGLVEMPVLNIFAEQDHLVPPDASRALRGLVGTQDYSELSFRGGHIGIYVSGRAQTQVPSAIHDWLAQRA</sequence>
<evidence type="ECO:0000313" key="9">
    <source>
        <dbReference type="Proteomes" id="UP001256588"/>
    </source>
</evidence>
<comment type="pathway">
    <text evidence="1">Biopolymer metabolism; poly-(R)-3-hydroxybutanoate biosynthesis.</text>
</comment>
<dbReference type="NCBIfam" id="TIGR01836">
    <property type="entry name" value="PHA_synth_III_C"/>
    <property type="match status" value="1"/>
</dbReference>
<dbReference type="InterPro" id="IPR029058">
    <property type="entry name" value="AB_hydrolase_fold"/>
</dbReference>
<keyword evidence="9" id="KW-1185">Reference proteome</keyword>
<dbReference type="GO" id="GO:0016746">
    <property type="term" value="F:acyltransferase activity"/>
    <property type="evidence" value="ECO:0007669"/>
    <property type="project" value="UniProtKB-KW"/>
</dbReference>
<dbReference type="PANTHER" id="PTHR36837">
    <property type="entry name" value="POLY(3-HYDROXYALKANOATE) POLYMERASE SUBUNIT PHAC"/>
    <property type="match status" value="1"/>
</dbReference>
<evidence type="ECO:0000313" key="8">
    <source>
        <dbReference type="EMBL" id="MDR7193082.1"/>
    </source>
</evidence>
<organism evidence="8 9">
    <name type="scientific">Luteimonas terrae</name>
    <dbReference type="NCBI Taxonomy" id="1530191"/>
    <lineage>
        <taxon>Bacteria</taxon>
        <taxon>Pseudomonadati</taxon>
        <taxon>Pseudomonadota</taxon>
        <taxon>Gammaproteobacteria</taxon>
        <taxon>Lysobacterales</taxon>
        <taxon>Lysobacteraceae</taxon>
        <taxon>Luteimonas</taxon>
    </lineage>
</organism>
<dbReference type="RefSeq" id="WP_310234797.1">
    <property type="nucleotide sequence ID" value="NZ_JAVDWO010000006.1"/>
</dbReference>
<evidence type="ECO:0000256" key="1">
    <source>
        <dbReference type="ARBA" id="ARBA00004683"/>
    </source>
</evidence>
<name>A0ABU1XWE5_9GAMM</name>
<keyword evidence="5 8" id="KW-0012">Acyltransferase</keyword>
<gene>
    <name evidence="8" type="ORF">J2W68_001810</name>
</gene>
<dbReference type="InterPro" id="IPR000073">
    <property type="entry name" value="AB_hydrolase_1"/>
</dbReference>
<evidence type="ECO:0000256" key="2">
    <source>
        <dbReference type="ARBA" id="ARBA00019065"/>
    </source>
</evidence>
<proteinExistence type="predicted"/>
<dbReference type="EMBL" id="JAVDWO010000006">
    <property type="protein sequence ID" value="MDR7193082.1"/>
    <property type="molecule type" value="Genomic_DNA"/>
</dbReference>
<dbReference type="InterPro" id="IPR051321">
    <property type="entry name" value="PHA/PHB_synthase"/>
</dbReference>
<evidence type="ECO:0000256" key="6">
    <source>
        <dbReference type="ARBA" id="ARBA00033356"/>
    </source>
</evidence>
<dbReference type="PANTHER" id="PTHR36837:SF2">
    <property type="entry name" value="POLY(3-HYDROXYALKANOATE) POLYMERASE SUBUNIT PHAC"/>
    <property type="match status" value="1"/>
</dbReference>
<keyword evidence="3 8" id="KW-0808">Transferase</keyword>
<evidence type="ECO:0000256" key="4">
    <source>
        <dbReference type="ARBA" id="ARBA00022752"/>
    </source>
</evidence>
<dbReference type="SUPFAM" id="SSF53474">
    <property type="entry name" value="alpha/beta-Hydrolases"/>
    <property type="match status" value="1"/>
</dbReference>
<reference evidence="8 9" key="1">
    <citation type="submission" date="2023-07" db="EMBL/GenBank/DDBJ databases">
        <title>Sorghum-associated microbial communities from plants grown in Nebraska, USA.</title>
        <authorList>
            <person name="Schachtman D."/>
        </authorList>
    </citation>
    <scope>NUCLEOTIDE SEQUENCE [LARGE SCALE GENOMIC DNA]</scope>
    <source>
        <strain evidence="8 9">4099</strain>
    </source>
</reference>
<evidence type="ECO:0000256" key="3">
    <source>
        <dbReference type="ARBA" id="ARBA00022679"/>
    </source>
</evidence>
<comment type="caution">
    <text evidence="8">The sequence shown here is derived from an EMBL/GenBank/DDBJ whole genome shotgun (WGS) entry which is preliminary data.</text>
</comment>
<evidence type="ECO:0000259" key="7">
    <source>
        <dbReference type="Pfam" id="PF00561"/>
    </source>
</evidence>
<dbReference type="InterPro" id="IPR010125">
    <property type="entry name" value="PHA_synth_III_C"/>
</dbReference>
<keyword evidence="4" id="KW-0583">PHB biosynthesis</keyword>
<dbReference type="Proteomes" id="UP001256588">
    <property type="component" value="Unassembled WGS sequence"/>
</dbReference>
<evidence type="ECO:0000256" key="5">
    <source>
        <dbReference type="ARBA" id="ARBA00023315"/>
    </source>
</evidence>